<evidence type="ECO:0000256" key="1">
    <source>
        <dbReference type="SAM" id="MobiDB-lite"/>
    </source>
</evidence>
<reference evidence="3" key="1">
    <citation type="submission" date="2021-01" db="EMBL/GenBank/DDBJ databases">
        <authorList>
            <person name="Corre E."/>
            <person name="Pelletier E."/>
            <person name="Niang G."/>
            <person name="Scheremetjew M."/>
            <person name="Finn R."/>
            <person name="Kale V."/>
            <person name="Holt S."/>
            <person name="Cochrane G."/>
            <person name="Meng A."/>
            <person name="Brown T."/>
            <person name="Cohen L."/>
        </authorList>
    </citation>
    <scope>NUCLEOTIDE SEQUENCE</scope>
    <source>
        <strain evidence="3">B650</strain>
    </source>
</reference>
<dbReference type="EMBL" id="HBGY01019571">
    <property type="protein sequence ID" value="CAD9587902.1"/>
    <property type="molecule type" value="Transcribed_RNA"/>
</dbReference>
<evidence type="ECO:0000313" key="2">
    <source>
        <dbReference type="EMBL" id="CAD9587897.1"/>
    </source>
</evidence>
<proteinExistence type="predicted"/>
<feature type="compositionally biased region" description="Acidic residues" evidence="1">
    <location>
        <begin position="28"/>
        <end position="44"/>
    </location>
</feature>
<dbReference type="EMBL" id="HBGY01019568">
    <property type="protein sequence ID" value="CAD9587897.1"/>
    <property type="molecule type" value="Transcribed_RNA"/>
</dbReference>
<evidence type="ECO:0008006" key="4">
    <source>
        <dbReference type="Google" id="ProtNLM"/>
    </source>
</evidence>
<sequence>MMLIVDRGNEGDLENNADDYMLHGGSSDNEEEEDDVASDGDDVEYSSVRNSTDEEGSDEEGSDDDDMDDDVDQSSGVTIDLLERLPLTPLLYNNNTKQQGAANELLRQTHAVSMNIMCQRTSSSAGWYLPLSVHSISNKHNENDNDGSSILTTTTTLRIVDESSKAIGNSTTGVDDVIVSINGQMVGGQELPNLGAILNVMRSNLLHLKLGIRRKDAAVAAAGGKEEQQSVTVDM</sequence>
<dbReference type="AlphaFoldDB" id="A0A6U2PTM1"/>
<protein>
    <recommendedName>
        <fullName evidence="4">PDZ domain-containing protein</fullName>
    </recommendedName>
</protein>
<gene>
    <name evidence="2" type="ORF">LDAN0321_LOCUS12398</name>
    <name evidence="3" type="ORF">LDAN0321_LOCUS12400</name>
</gene>
<name>A0A6U2PTM1_9STRA</name>
<accession>A0A6U2PTM1</accession>
<feature type="region of interest" description="Disordered" evidence="1">
    <location>
        <begin position="1"/>
        <end position="73"/>
    </location>
</feature>
<feature type="compositionally biased region" description="Acidic residues" evidence="1">
    <location>
        <begin position="53"/>
        <end position="72"/>
    </location>
</feature>
<evidence type="ECO:0000313" key="3">
    <source>
        <dbReference type="EMBL" id="CAD9587902.1"/>
    </source>
</evidence>
<organism evidence="3">
    <name type="scientific">Leptocylindrus danicus</name>
    <dbReference type="NCBI Taxonomy" id="163516"/>
    <lineage>
        <taxon>Eukaryota</taxon>
        <taxon>Sar</taxon>
        <taxon>Stramenopiles</taxon>
        <taxon>Ochrophyta</taxon>
        <taxon>Bacillariophyta</taxon>
        <taxon>Coscinodiscophyceae</taxon>
        <taxon>Chaetocerotophycidae</taxon>
        <taxon>Leptocylindrales</taxon>
        <taxon>Leptocylindraceae</taxon>
        <taxon>Leptocylindrus</taxon>
    </lineage>
</organism>